<keyword evidence="14" id="KW-1185">Reference proteome</keyword>
<keyword evidence="6 9" id="KW-0406">Ion transport</keyword>
<dbReference type="InterPro" id="IPR004709">
    <property type="entry name" value="NaH_exchanger"/>
</dbReference>
<evidence type="ECO:0000256" key="4">
    <source>
        <dbReference type="ARBA" id="ARBA00022989"/>
    </source>
</evidence>
<evidence type="ECO:0000256" key="10">
    <source>
        <dbReference type="SAM" id="MobiDB-lite"/>
    </source>
</evidence>
<feature type="transmembrane region" description="Helical" evidence="11">
    <location>
        <begin position="375"/>
        <end position="397"/>
    </location>
</feature>
<feature type="transmembrane region" description="Helical" evidence="11">
    <location>
        <begin position="451"/>
        <end position="475"/>
    </location>
</feature>
<name>A0ABD3UI34_SINWO</name>
<dbReference type="AlphaFoldDB" id="A0ABD3UI34"/>
<organism evidence="13 14">
    <name type="scientific">Sinanodonta woodiana</name>
    <name type="common">Chinese pond mussel</name>
    <name type="synonym">Anodonta woodiana</name>
    <dbReference type="NCBI Taxonomy" id="1069815"/>
    <lineage>
        <taxon>Eukaryota</taxon>
        <taxon>Metazoa</taxon>
        <taxon>Spiralia</taxon>
        <taxon>Lophotrochozoa</taxon>
        <taxon>Mollusca</taxon>
        <taxon>Bivalvia</taxon>
        <taxon>Autobranchia</taxon>
        <taxon>Heteroconchia</taxon>
        <taxon>Palaeoheterodonta</taxon>
        <taxon>Unionida</taxon>
        <taxon>Unionoidea</taxon>
        <taxon>Unionidae</taxon>
        <taxon>Unioninae</taxon>
        <taxon>Sinanodonta</taxon>
    </lineage>
</organism>
<feature type="transmembrane region" description="Helical" evidence="11">
    <location>
        <begin position="135"/>
        <end position="154"/>
    </location>
</feature>
<evidence type="ECO:0000256" key="8">
    <source>
        <dbReference type="ARBA" id="ARBA00023201"/>
    </source>
</evidence>
<dbReference type="PANTHER" id="PTHR10110:SF126">
    <property type="entry name" value="NA(+)_H(+) EXCHANGER PROTEIN 7"/>
    <property type="match status" value="1"/>
</dbReference>
<comment type="similarity">
    <text evidence="9">Belongs to the monovalent cation:proton antiporter 1 (CPA1) transporter (TC 2.A.36) family.</text>
</comment>
<feature type="transmembrane region" description="Helical" evidence="11">
    <location>
        <begin position="224"/>
        <end position="246"/>
    </location>
</feature>
<feature type="region of interest" description="Disordered" evidence="10">
    <location>
        <begin position="650"/>
        <end position="670"/>
    </location>
</feature>
<feature type="region of interest" description="Disordered" evidence="10">
    <location>
        <begin position="88"/>
        <end position="114"/>
    </location>
</feature>
<feature type="transmembrane region" description="Helical" evidence="11">
    <location>
        <begin position="160"/>
        <end position="182"/>
    </location>
</feature>
<keyword evidence="5" id="KW-0915">Sodium</keyword>
<feature type="region of interest" description="Disordered" evidence="10">
    <location>
        <begin position="894"/>
        <end position="1022"/>
    </location>
</feature>
<feature type="compositionally biased region" description="Acidic residues" evidence="10">
    <location>
        <begin position="991"/>
        <end position="1006"/>
    </location>
</feature>
<dbReference type="PANTHER" id="PTHR10110">
    <property type="entry name" value="SODIUM/HYDROGEN EXCHANGER"/>
    <property type="match status" value="1"/>
</dbReference>
<protein>
    <recommendedName>
        <fullName evidence="9">Sodium/hydrogen exchanger</fullName>
    </recommendedName>
</protein>
<evidence type="ECO:0000256" key="2">
    <source>
        <dbReference type="ARBA" id="ARBA00022448"/>
    </source>
</evidence>
<dbReference type="GO" id="GO:0006814">
    <property type="term" value="P:sodium ion transport"/>
    <property type="evidence" value="ECO:0007669"/>
    <property type="project" value="UniProtKB-KW"/>
</dbReference>
<dbReference type="Pfam" id="PF00999">
    <property type="entry name" value="Na_H_Exchanger"/>
    <property type="match status" value="1"/>
</dbReference>
<evidence type="ECO:0000256" key="7">
    <source>
        <dbReference type="ARBA" id="ARBA00023136"/>
    </source>
</evidence>
<accession>A0ABD3UI34</accession>
<feature type="transmembrane region" description="Helical" evidence="11">
    <location>
        <begin position="290"/>
        <end position="310"/>
    </location>
</feature>
<evidence type="ECO:0000256" key="6">
    <source>
        <dbReference type="ARBA" id="ARBA00023065"/>
    </source>
</evidence>
<dbReference type="InterPro" id="IPR006153">
    <property type="entry name" value="Cation/H_exchanger_TM"/>
</dbReference>
<evidence type="ECO:0000313" key="13">
    <source>
        <dbReference type="EMBL" id="KAL3847975.1"/>
    </source>
</evidence>
<evidence type="ECO:0000313" key="14">
    <source>
        <dbReference type="Proteomes" id="UP001634394"/>
    </source>
</evidence>
<evidence type="ECO:0000256" key="9">
    <source>
        <dbReference type="RuleBase" id="RU003722"/>
    </source>
</evidence>
<evidence type="ECO:0000256" key="5">
    <source>
        <dbReference type="ARBA" id="ARBA00023053"/>
    </source>
</evidence>
<feature type="compositionally biased region" description="Basic residues" evidence="10">
    <location>
        <begin position="917"/>
        <end position="926"/>
    </location>
</feature>
<dbReference type="InterPro" id="IPR018422">
    <property type="entry name" value="Cation/H_exchanger_CPA1"/>
</dbReference>
<feature type="compositionally biased region" description="Polar residues" evidence="10">
    <location>
        <begin position="943"/>
        <end position="966"/>
    </location>
</feature>
<feature type="transmembrane region" description="Helical" evidence="11">
    <location>
        <begin position="194"/>
        <end position="212"/>
    </location>
</feature>
<dbReference type="GO" id="GO:0016020">
    <property type="term" value="C:membrane"/>
    <property type="evidence" value="ECO:0007669"/>
    <property type="project" value="UniProtKB-SubCell"/>
</dbReference>
<comment type="subcellular location">
    <subcellularLocation>
        <location evidence="1">Membrane</location>
        <topology evidence="1">Multi-pass membrane protein</topology>
    </subcellularLocation>
</comment>
<keyword evidence="8 9" id="KW-0739">Sodium transport</keyword>
<gene>
    <name evidence="13" type="ORF">ACJMK2_018862</name>
</gene>
<keyword evidence="7 11" id="KW-0472">Membrane</keyword>
<dbReference type="NCBIfam" id="TIGR00840">
    <property type="entry name" value="b_cpa1"/>
    <property type="match status" value="1"/>
</dbReference>
<evidence type="ECO:0000256" key="1">
    <source>
        <dbReference type="ARBA" id="ARBA00004141"/>
    </source>
</evidence>
<comment type="caution">
    <text evidence="13">The sequence shown here is derived from an EMBL/GenBank/DDBJ whole genome shotgun (WGS) entry which is preliminary data.</text>
</comment>
<sequence>MGSVQLYWILISTIAITFYCNCAGESHGADDDKDYLKSILYGFHELPIKARSINDDISKGSTKDTSTSLSTVTQYIVDNARSDYVRHDNIDQNNDSAHNNSDRENENGHADSDHKEKHYSIHVAGWNFEHVQQPFVIAVFLLFAGIAKLCFHNAECISSHFPESCLLIILGAFVGAIFHFSLEEGGRSPNMTSNLFFLYLLPPSILESAYSLHDRTFYDNVGTVLIYAVVGTVFNFFLIGPALYGLISMGAMGSNIHIDFIQCLVFSSIIVAVDPVAVLATFQEVGVNNVLYFLVFGESLLNDAVTVVLYNMTNTFNLMPYITIDQIILGIVAFFVVSLGGMTVGLMFGILTAIITKYTQHCRVVEPLAVFTIAYISYLSAEMFHFSGIISIIACGLTQAQYAFHNISRKSYTTVKYFSKMQSSTSECIIFMFLGFELYQDDLFTSAKWHAGFIIWAVILCFVTRFIVVFLLTLCINHSSRLRKIDLEEQFIMGYGGLRGAVAFSLVDLLDVKNVARKGLFLTTTLVLIFFTVFVQGISIKPLVKFLRVKMQEKQKSTISEEIHRHVTDHVMAGIEEILGERGEHYVREVIEHYNNKYLKNWLQRNPVTTDDQIMKMFQKIALRQHFENLAGSKMIQEKYGTVSLDEELNVGSEDKEEEEEETIEESESDGIVLPSTTVSYISLPNSPSPDISGQGSEFEFFNGKVERRRKSMFPTINLAKRQEPRIPENPTPLDIRRMMAPTRRQMQVTKLDKNLKTDSSEHDLLRYLREKQNRTRRISRAVPSLFSVPGIMDINKSPVKSAANATANYRRRLSLAAPEKRPVVSEKRHSEGNIFKEIALTSPVLRRLNLFKARSRSSSDEKDEQELSPLNVIKEDNFKFPSISHGSLEIISEHSDEGNSNGSGSPMKAGSPKPLNPRRSRLKKSKSFDMTKPSKAGAKKLQNMQTQVQFTIDSPETSQTTTPSKMIQEAETKTASKRKHLKKSLSMMEQDMDMSLEEEKEEESVDETKESQTSQAGVPKVMLQVRNQDTIHKSPSYVKAIAMNPFQSDST</sequence>
<dbReference type="EMBL" id="JBJQND010000016">
    <property type="protein sequence ID" value="KAL3847975.1"/>
    <property type="molecule type" value="Genomic_DNA"/>
</dbReference>
<feature type="domain" description="Cation/H+ exchanger transmembrane" evidence="12">
    <location>
        <begin position="146"/>
        <end position="545"/>
    </location>
</feature>
<keyword evidence="9" id="KW-0050">Antiport</keyword>
<dbReference type="Gene3D" id="6.10.140.1330">
    <property type="match status" value="1"/>
</dbReference>
<feature type="transmembrane region" description="Helical" evidence="11">
    <location>
        <begin position="417"/>
        <end position="439"/>
    </location>
</feature>
<evidence type="ECO:0000259" key="12">
    <source>
        <dbReference type="Pfam" id="PF00999"/>
    </source>
</evidence>
<feature type="transmembrane region" description="Helical" evidence="11">
    <location>
        <begin position="258"/>
        <end position="278"/>
    </location>
</feature>
<reference evidence="13 14" key="1">
    <citation type="submission" date="2024-11" db="EMBL/GenBank/DDBJ databases">
        <title>Chromosome-level genome assembly of the freshwater bivalve Anodonta woodiana.</title>
        <authorList>
            <person name="Chen X."/>
        </authorList>
    </citation>
    <scope>NUCLEOTIDE SEQUENCE [LARGE SCALE GENOMIC DNA]</scope>
    <source>
        <strain evidence="13">MN2024</strain>
        <tissue evidence="13">Gills</tissue>
    </source>
</reference>
<dbReference type="Proteomes" id="UP001634394">
    <property type="component" value="Unassembled WGS sequence"/>
</dbReference>
<keyword evidence="2 9" id="KW-0813">Transport</keyword>
<keyword evidence="3 9" id="KW-0812">Transmembrane</keyword>
<dbReference type="PRINTS" id="PR01084">
    <property type="entry name" value="NAHEXCHNGR"/>
</dbReference>
<dbReference type="GO" id="GO:0015297">
    <property type="term" value="F:antiporter activity"/>
    <property type="evidence" value="ECO:0007669"/>
    <property type="project" value="UniProtKB-KW"/>
</dbReference>
<feature type="compositionally biased region" description="Basic and acidic residues" evidence="10">
    <location>
        <begin position="100"/>
        <end position="114"/>
    </location>
</feature>
<evidence type="ECO:0000256" key="3">
    <source>
        <dbReference type="ARBA" id="ARBA00022692"/>
    </source>
</evidence>
<feature type="transmembrane region" description="Helical" evidence="11">
    <location>
        <begin position="6"/>
        <end position="24"/>
    </location>
</feature>
<evidence type="ECO:0000256" key="11">
    <source>
        <dbReference type="SAM" id="Phobius"/>
    </source>
</evidence>
<feature type="compositionally biased region" description="Acidic residues" evidence="10">
    <location>
        <begin position="650"/>
        <end position="669"/>
    </location>
</feature>
<feature type="transmembrane region" description="Helical" evidence="11">
    <location>
        <begin position="519"/>
        <end position="544"/>
    </location>
</feature>
<feature type="transmembrane region" description="Helical" evidence="11">
    <location>
        <begin position="331"/>
        <end position="355"/>
    </location>
</feature>
<proteinExistence type="inferred from homology"/>
<keyword evidence="4 11" id="KW-1133">Transmembrane helix</keyword>